<evidence type="ECO:0000313" key="3">
    <source>
        <dbReference type="Proteomes" id="UP000823604"/>
    </source>
</evidence>
<feature type="binding site" evidence="1">
    <location>
        <position position="63"/>
    </location>
    <ligand>
        <name>Mg(2+)</name>
        <dbReference type="ChEBI" id="CHEBI:18420"/>
        <label>1</label>
        <note>catalytic</note>
    </ligand>
</feature>
<evidence type="ECO:0000313" key="2">
    <source>
        <dbReference type="EMBL" id="MBO8472763.1"/>
    </source>
</evidence>
<reference evidence="2" key="2">
    <citation type="journal article" date="2021" name="PeerJ">
        <title>Extensive microbial diversity within the chicken gut microbiome revealed by metagenomics and culture.</title>
        <authorList>
            <person name="Gilroy R."/>
            <person name="Ravi A."/>
            <person name="Getino M."/>
            <person name="Pursley I."/>
            <person name="Horton D.L."/>
            <person name="Alikhan N.F."/>
            <person name="Baker D."/>
            <person name="Gharbi K."/>
            <person name="Hall N."/>
            <person name="Watson M."/>
            <person name="Adriaenssens E.M."/>
            <person name="Foster-Nyarko E."/>
            <person name="Jarju S."/>
            <person name="Secka A."/>
            <person name="Antonio M."/>
            <person name="Oren A."/>
            <person name="Chaudhuri R.R."/>
            <person name="La Ragione R."/>
            <person name="Hildebrand F."/>
            <person name="Pallen M.J."/>
        </authorList>
    </citation>
    <scope>NUCLEOTIDE SEQUENCE</scope>
    <source>
        <strain evidence="2">B1-8020</strain>
    </source>
</reference>
<keyword evidence="1" id="KW-0460">Magnesium</keyword>
<evidence type="ECO:0000256" key="1">
    <source>
        <dbReference type="PIRSR" id="PIRSR600760-2"/>
    </source>
</evidence>
<keyword evidence="1" id="KW-0479">Metal-binding</keyword>
<proteinExistence type="predicted"/>
<dbReference type="Pfam" id="PF00459">
    <property type="entry name" value="Inositol_P"/>
    <property type="match status" value="1"/>
</dbReference>
<reference evidence="2" key="1">
    <citation type="submission" date="2020-10" db="EMBL/GenBank/DDBJ databases">
        <authorList>
            <person name="Gilroy R."/>
        </authorList>
    </citation>
    <scope>NUCLEOTIDE SEQUENCE</scope>
    <source>
        <strain evidence="2">B1-8020</strain>
    </source>
</reference>
<accession>A0A9D9IHG3</accession>
<organism evidence="2 3">
    <name type="scientific">Candidatus Merdivivens pullicola</name>
    <dbReference type="NCBI Taxonomy" id="2840872"/>
    <lineage>
        <taxon>Bacteria</taxon>
        <taxon>Pseudomonadati</taxon>
        <taxon>Bacteroidota</taxon>
        <taxon>Bacteroidia</taxon>
        <taxon>Bacteroidales</taxon>
        <taxon>Muribaculaceae</taxon>
        <taxon>Muribaculaceae incertae sedis</taxon>
        <taxon>Candidatus Merdivivens</taxon>
    </lineage>
</organism>
<dbReference type="AlphaFoldDB" id="A0A9D9IHG3"/>
<protein>
    <submittedName>
        <fullName evidence="2">Inositol monophosphatase</fullName>
    </submittedName>
</protein>
<name>A0A9D9IHG3_9BACT</name>
<gene>
    <name evidence="2" type="ORF">IAB81_03960</name>
</gene>
<dbReference type="InterPro" id="IPR000760">
    <property type="entry name" value="Inositol_monophosphatase-like"/>
</dbReference>
<feature type="binding site" evidence="1">
    <location>
        <position position="85"/>
    </location>
    <ligand>
        <name>Mg(2+)</name>
        <dbReference type="ChEBI" id="CHEBI:18420"/>
        <label>1</label>
        <note>catalytic</note>
    </ligand>
</feature>
<dbReference type="SUPFAM" id="SSF56655">
    <property type="entry name" value="Carbohydrate phosphatase"/>
    <property type="match status" value="1"/>
</dbReference>
<comment type="cofactor">
    <cofactor evidence="1">
        <name>Mg(2+)</name>
        <dbReference type="ChEBI" id="CHEBI:18420"/>
    </cofactor>
</comment>
<comment type="caution">
    <text evidence="2">The sequence shown here is derived from an EMBL/GenBank/DDBJ whole genome shotgun (WGS) entry which is preliminary data.</text>
</comment>
<sequence length="228" mass="25724">MEFDFCRLVRDAVYDNLDKILSFRDTRRLKPDGSWVTDGDMYVHSLVDSLLCGSRGDVLLVSEEKKPELSGLDNAEYVVTLDPIDGTSNFTYGLAEWGVLVSVYRRMKHWQSMICLPELHRCLITGDGFRRPAGARLAGLPSIVPPDDYASLAGDIEYSTMGSCAVNFYYAVTGSYRSIRHYRGAYSWDMLAGLNLALEHGLKAYVDDRPYCGEWLAPGIRHRYLVTE</sequence>
<dbReference type="Proteomes" id="UP000823604">
    <property type="component" value="Unassembled WGS sequence"/>
</dbReference>
<feature type="binding site" evidence="1">
    <location>
        <position position="84"/>
    </location>
    <ligand>
        <name>Mg(2+)</name>
        <dbReference type="ChEBI" id="CHEBI:18420"/>
        <label>1</label>
        <note>catalytic</note>
    </ligand>
</feature>
<feature type="binding site" evidence="1">
    <location>
        <position position="82"/>
    </location>
    <ligand>
        <name>Mg(2+)</name>
        <dbReference type="ChEBI" id="CHEBI:18420"/>
        <label>1</label>
        <note>catalytic</note>
    </ligand>
</feature>
<dbReference type="GO" id="GO:0046872">
    <property type="term" value="F:metal ion binding"/>
    <property type="evidence" value="ECO:0007669"/>
    <property type="project" value="UniProtKB-KW"/>
</dbReference>
<dbReference type="Gene3D" id="3.30.540.10">
    <property type="entry name" value="Fructose-1,6-Bisphosphatase, subunit A, domain 1"/>
    <property type="match status" value="1"/>
</dbReference>
<dbReference type="EMBL" id="JADIMA010000036">
    <property type="protein sequence ID" value="MBO8472763.1"/>
    <property type="molecule type" value="Genomic_DNA"/>
</dbReference>